<evidence type="ECO:0000313" key="3">
    <source>
        <dbReference type="Proteomes" id="UP000460558"/>
    </source>
</evidence>
<reference evidence="2 3" key="1">
    <citation type="submission" date="2019-06" db="EMBL/GenBank/DDBJ databases">
        <title>Comparative genomics and metabolomics analyses of clavulanic acid producing Streptomyces species provides insight into specialized metabolism and evolution of beta-lactam biosynthetic gene clusters.</title>
        <authorList>
            <person name="Moore M.A."/>
            <person name="Cruz-Morales P."/>
            <person name="Barona Gomez F."/>
            <person name="Kapil T."/>
        </authorList>
    </citation>
    <scope>NUCLEOTIDE SEQUENCE [LARGE SCALE GENOMIC DNA]</scope>
    <source>
        <strain evidence="2 3">T-272</strain>
    </source>
</reference>
<dbReference type="RefSeq" id="WP_153482465.1">
    <property type="nucleotide sequence ID" value="NZ_VDEQ01000100.1"/>
</dbReference>
<sequence length="109" mass="11579">MRSPAPAAPPQRRIIEEYLHEKGLAYPTYGGPYEGWIRPTEVSRVPTGEHFQAVRVPYESAMRTLTAHPGLAHGPVVVNDYAAPSPSSYPAAPDPGTGTSPVRGSCAPG</sequence>
<comment type="caution">
    <text evidence="2">The sequence shown here is derived from an EMBL/GenBank/DDBJ whole genome shotgun (WGS) entry which is preliminary data.</text>
</comment>
<gene>
    <name evidence="2" type="ORF">FFZ77_10070</name>
</gene>
<dbReference type="EMBL" id="VDEQ01000100">
    <property type="protein sequence ID" value="MQS35930.1"/>
    <property type="molecule type" value="Genomic_DNA"/>
</dbReference>
<evidence type="ECO:0000313" key="2">
    <source>
        <dbReference type="EMBL" id="MQS35930.1"/>
    </source>
</evidence>
<protein>
    <submittedName>
        <fullName evidence="2">Uncharacterized protein</fullName>
    </submittedName>
</protein>
<dbReference type="Proteomes" id="UP000460558">
    <property type="component" value="Unassembled WGS sequence"/>
</dbReference>
<feature type="compositionally biased region" description="Low complexity" evidence="1">
    <location>
        <begin position="82"/>
        <end position="95"/>
    </location>
</feature>
<organism evidence="2 3">
    <name type="scientific">Streptomyces katsurahamanus</name>
    <dbReference type="NCBI Taxonomy" id="2577098"/>
    <lineage>
        <taxon>Bacteria</taxon>
        <taxon>Bacillati</taxon>
        <taxon>Actinomycetota</taxon>
        <taxon>Actinomycetes</taxon>
        <taxon>Kitasatosporales</taxon>
        <taxon>Streptomycetaceae</taxon>
        <taxon>Streptomyces</taxon>
    </lineage>
</organism>
<evidence type="ECO:0000256" key="1">
    <source>
        <dbReference type="SAM" id="MobiDB-lite"/>
    </source>
</evidence>
<accession>A0ABW9NRJ3</accession>
<feature type="region of interest" description="Disordered" evidence="1">
    <location>
        <begin position="82"/>
        <end position="109"/>
    </location>
</feature>
<proteinExistence type="predicted"/>
<name>A0ABW9NRJ3_9ACTN</name>
<keyword evidence="3" id="KW-1185">Reference proteome</keyword>